<dbReference type="AlphaFoldDB" id="A0A834SHL8"/>
<sequence length="134" mass="14693">MDTGSGSGVVRIGRAEIDSRPPFKSVKEAVMLFGERVLMREQETSVESRIGELKAEIEEAKERLEKAREEAKLMDPSSLKPTTFCYGVFFPPHRNMKRGSIRPILAFTMSPESSAGAVDVGLALSSTKMKKAAS</sequence>
<dbReference type="OrthoDB" id="1749780at2759"/>
<keyword evidence="3" id="KW-1185">Reference proteome</keyword>
<name>A0A834SHL8_9FABA</name>
<dbReference type="EMBL" id="JAAIUW010000013">
    <property type="protein sequence ID" value="KAF7802453.1"/>
    <property type="molecule type" value="Genomic_DNA"/>
</dbReference>
<organism evidence="2 3">
    <name type="scientific">Senna tora</name>
    <dbReference type="NCBI Taxonomy" id="362788"/>
    <lineage>
        <taxon>Eukaryota</taxon>
        <taxon>Viridiplantae</taxon>
        <taxon>Streptophyta</taxon>
        <taxon>Embryophyta</taxon>
        <taxon>Tracheophyta</taxon>
        <taxon>Spermatophyta</taxon>
        <taxon>Magnoliopsida</taxon>
        <taxon>eudicotyledons</taxon>
        <taxon>Gunneridae</taxon>
        <taxon>Pentapetalae</taxon>
        <taxon>rosids</taxon>
        <taxon>fabids</taxon>
        <taxon>Fabales</taxon>
        <taxon>Fabaceae</taxon>
        <taxon>Caesalpinioideae</taxon>
        <taxon>Cassia clade</taxon>
        <taxon>Senna</taxon>
    </lineage>
</organism>
<feature type="coiled-coil region" evidence="1">
    <location>
        <begin position="43"/>
        <end position="74"/>
    </location>
</feature>
<comment type="caution">
    <text evidence="2">The sequence shown here is derived from an EMBL/GenBank/DDBJ whole genome shotgun (WGS) entry which is preliminary data.</text>
</comment>
<evidence type="ECO:0000313" key="3">
    <source>
        <dbReference type="Proteomes" id="UP000634136"/>
    </source>
</evidence>
<accession>A0A834SHL8</accession>
<evidence type="ECO:0000256" key="1">
    <source>
        <dbReference type="SAM" id="Coils"/>
    </source>
</evidence>
<evidence type="ECO:0000313" key="2">
    <source>
        <dbReference type="EMBL" id="KAF7802453.1"/>
    </source>
</evidence>
<reference evidence="2" key="1">
    <citation type="submission" date="2020-09" db="EMBL/GenBank/DDBJ databases">
        <title>Genome-Enabled Discovery of Anthraquinone Biosynthesis in Senna tora.</title>
        <authorList>
            <person name="Kang S.-H."/>
            <person name="Pandey R.P."/>
            <person name="Lee C.-M."/>
            <person name="Sim J.-S."/>
            <person name="Jeong J.-T."/>
            <person name="Choi B.-S."/>
            <person name="Jung M."/>
            <person name="Ginzburg D."/>
            <person name="Zhao K."/>
            <person name="Won S.Y."/>
            <person name="Oh T.-J."/>
            <person name="Yu Y."/>
            <person name="Kim N.-H."/>
            <person name="Lee O.R."/>
            <person name="Lee T.-H."/>
            <person name="Bashyal P."/>
            <person name="Kim T.-S."/>
            <person name="Lee W.-H."/>
            <person name="Kawkins C."/>
            <person name="Kim C.-K."/>
            <person name="Kim J.S."/>
            <person name="Ahn B.O."/>
            <person name="Rhee S.Y."/>
            <person name="Sohng J.K."/>
        </authorList>
    </citation>
    <scope>NUCLEOTIDE SEQUENCE</scope>
    <source>
        <tissue evidence="2">Leaf</tissue>
    </source>
</reference>
<dbReference type="Proteomes" id="UP000634136">
    <property type="component" value="Unassembled WGS sequence"/>
</dbReference>
<proteinExistence type="predicted"/>
<protein>
    <submittedName>
        <fullName evidence="2">WEB family protein</fullName>
    </submittedName>
</protein>
<gene>
    <name evidence="2" type="ORF">G2W53_041564</name>
</gene>
<keyword evidence="1" id="KW-0175">Coiled coil</keyword>